<dbReference type="Gene3D" id="2.70.160.11">
    <property type="entry name" value="Hnrnp arginine n-methyltransferase1"/>
    <property type="match status" value="1"/>
</dbReference>
<evidence type="ECO:0000313" key="2">
    <source>
        <dbReference type="Proteomes" id="UP001589693"/>
    </source>
</evidence>
<dbReference type="Proteomes" id="UP001589693">
    <property type="component" value="Unassembled WGS sequence"/>
</dbReference>
<gene>
    <name evidence="1" type="ORF">ACFFQA_27505</name>
</gene>
<keyword evidence="1" id="KW-0808">Transferase</keyword>
<accession>A0ABV6A3L3</accession>
<dbReference type="EMBL" id="JBHLZU010000023">
    <property type="protein sequence ID" value="MFB9907698.1"/>
    <property type="molecule type" value="Genomic_DNA"/>
</dbReference>
<proteinExistence type="predicted"/>
<dbReference type="InterPro" id="IPR029063">
    <property type="entry name" value="SAM-dependent_MTases_sf"/>
</dbReference>
<sequence length="373" mass="41148">MRWSIVFAQRRLEIPGQTFDVVVDESGWDPGRPQLWPSVGMYPCYDEMLYDFMTMDEVRNLAYREALRDLAPGRSALDIGTGRDLNWALASLAAGATRVTAVEGMAETYRMALEHAEREGLLGRIDLRHGWSTEISLERRVDLCVSEVIGDIGGAEGAAAILADARRRLTTPEAMFVPHLCVTLAGAACFADIFPSGAGFFEDSLDLLTQAFTFLKGPRDVLLGISGIGPEAVLSDHKPVEVLEFNGKLAVEGDTTVALTMTRPGRVDGVLLWIQLWCSPDGAPVDSLHERTNWMPAYVPLFDEPHAVERGDVLTLGFRYKPSDDGIHPDYSLNGRLHTAQGVTTGEHDVQYRPTALRGRPVYDRLFPMATEE</sequence>
<dbReference type="GO" id="GO:0032259">
    <property type="term" value="P:methylation"/>
    <property type="evidence" value="ECO:0007669"/>
    <property type="project" value="UniProtKB-KW"/>
</dbReference>
<comment type="caution">
    <text evidence="1">The sequence shown here is derived from an EMBL/GenBank/DDBJ whole genome shotgun (WGS) entry which is preliminary data.</text>
</comment>
<protein>
    <submittedName>
        <fullName evidence="1">SAM-dependent methyltransferase</fullName>
    </submittedName>
</protein>
<reference evidence="1 2" key="1">
    <citation type="submission" date="2024-09" db="EMBL/GenBank/DDBJ databases">
        <authorList>
            <person name="Sun Q."/>
            <person name="Mori K."/>
        </authorList>
    </citation>
    <scope>NUCLEOTIDE SEQUENCE [LARGE SCALE GENOMIC DNA]</scope>
    <source>
        <strain evidence="1 2">TBRC 7907</strain>
    </source>
</reference>
<name>A0ABV6A3L3_9PSEU</name>
<dbReference type="SUPFAM" id="SSF53335">
    <property type="entry name" value="S-adenosyl-L-methionine-dependent methyltransferases"/>
    <property type="match status" value="1"/>
</dbReference>
<dbReference type="GO" id="GO:0008168">
    <property type="term" value="F:methyltransferase activity"/>
    <property type="evidence" value="ECO:0007669"/>
    <property type="project" value="UniProtKB-KW"/>
</dbReference>
<keyword evidence="1" id="KW-0489">Methyltransferase</keyword>
<dbReference type="Gene3D" id="3.40.50.150">
    <property type="entry name" value="Vaccinia Virus protein VP39"/>
    <property type="match status" value="1"/>
</dbReference>
<dbReference type="PANTHER" id="PTHR11006">
    <property type="entry name" value="PROTEIN ARGININE N-METHYLTRANSFERASE"/>
    <property type="match status" value="1"/>
</dbReference>
<dbReference type="PANTHER" id="PTHR11006:SF4">
    <property type="entry name" value="PROTEIN ARGININE N-METHYLTRANSFERASE 7"/>
    <property type="match status" value="1"/>
</dbReference>
<organism evidence="1 2">
    <name type="scientific">Allokutzneria oryzae</name>
    <dbReference type="NCBI Taxonomy" id="1378989"/>
    <lineage>
        <taxon>Bacteria</taxon>
        <taxon>Bacillati</taxon>
        <taxon>Actinomycetota</taxon>
        <taxon>Actinomycetes</taxon>
        <taxon>Pseudonocardiales</taxon>
        <taxon>Pseudonocardiaceae</taxon>
        <taxon>Allokutzneria</taxon>
    </lineage>
</organism>
<keyword evidence="2" id="KW-1185">Reference proteome</keyword>
<dbReference type="InterPro" id="IPR025799">
    <property type="entry name" value="Arg_MeTrfase"/>
</dbReference>
<evidence type="ECO:0000313" key="1">
    <source>
        <dbReference type="EMBL" id="MFB9907698.1"/>
    </source>
</evidence>
<dbReference type="RefSeq" id="WP_377858324.1">
    <property type="nucleotide sequence ID" value="NZ_JBHLZU010000023.1"/>
</dbReference>